<dbReference type="PANTHER" id="PTHR37305:SF1">
    <property type="entry name" value="MEMBRANE PROTEIN"/>
    <property type="match status" value="1"/>
</dbReference>
<keyword evidence="3" id="KW-1185">Reference proteome</keyword>
<feature type="transmembrane region" description="Helical" evidence="1">
    <location>
        <begin position="215"/>
        <end position="240"/>
    </location>
</feature>
<gene>
    <name evidence="2" type="ORF">H8S76_23785</name>
</gene>
<keyword evidence="1" id="KW-0812">Transmembrane</keyword>
<name>A0ABR7FJ60_9FIRM</name>
<dbReference type="EMBL" id="JACOOU010000015">
    <property type="protein sequence ID" value="MBC5675254.1"/>
    <property type="molecule type" value="Genomic_DNA"/>
</dbReference>
<feature type="transmembrane region" description="Helical" evidence="1">
    <location>
        <begin position="276"/>
        <end position="297"/>
    </location>
</feature>
<dbReference type="Pfam" id="PF12679">
    <property type="entry name" value="ABC2_membrane_2"/>
    <property type="match status" value="1"/>
</dbReference>
<feature type="transmembrane region" description="Helical" evidence="1">
    <location>
        <begin position="168"/>
        <end position="188"/>
    </location>
</feature>
<evidence type="ECO:0000256" key="1">
    <source>
        <dbReference type="SAM" id="Phobius"/>
    </source>
</evidence>
<dbReference type="Proteomes" id="UP000654573">
    <property type="component" value="Unassembled WGS sequence"/>
</dbReference>
<keyword evidence="1" id="KW-0472">Membrane</keyword>
<sequence>MQQKTGRYFEMLFRNEFYKICSRKILFTGVLLGFLFLAAYFQMSVLGSESAYVDGTCLRRTDAIQYNRETARRFAGPMTREKAQAIVDEFGWHINEDELEMSETGDTTPGYYDNSTSRFVTYNLSNIRSNEGTPTALAASENKYTEEMMNGEYEYGYMGGWDDTFREMHMMLLWIVAALVIIACAPVFSEEYAGQTAGILLTTQNGKGKTAAAKILAAFTWAAGIYVLLTLFLVGAFLCFYGTDGLFVSAGLSFPDLITGSVLWNTDSHKPTGIVLLLYLMAGLLSVLVTAAITLFISSVKKSTFSALLWSAAAYLLPAAIYSVFLLGMRVSKVIMLLRLLFNSLPFFLPLHELTSTPVLYRLFGYLFSGCILVSGCVLGCRKYCRYQVGK</sequence>
<feature type="transmembrane region" description="Helical" evidence="1">
    <location>
        <begin position="363"/>
        <end position="381"/>
    </location>
</feature>
<feature type="transmembrane region" description="Helical" evidence="1">
    <location>
        <begin position="21"/>
        <end position="41"/>
    </location>
</feature>
<protein>
    <submittedName>
        <fullName evidence="2">ABC transporter permease subunit</fullName>
    </submittedName>
</protein>
<organism evidence="2 3">
    <name type="scientific">Blautia celeris</name>
    <dbReference type="NCBI Taxonomy" id="2763026"/>
    <lineage>
        <taxon>Bacteria</taxon>
        <taxon>Bacillati</taxon>
        <taxon>Bacillota</taxon>
        <taxon>Clostridia</taxon>
        <taxon>Lachnospirales</taxon>
        <taxon>Lachnospiraceae</taxon>
        <taxon>Blautia</taxon>
    </lineage>
</organism>
<accession>A0ABR7FJ60</accession>
<reference evidence="2 3" key="1">
    <citation type="submission" date="2020-08" db="EMBL/GenBank/DDBJ databases">
        <title>Genome public.</title>
        <authorList>
            <person name="Liu C."/>
            <person name="Sun Q."/>
        </authorList>
    </citation>
    <scope>NUCLEOTIDE SEQUENCE [LARGE SCALE GENOMIC DNA]</scope>
    <source>
        <strain evidence="2 3">NSJ-34</strain>
    </source>
</reference>
<proteinExistence type="predicted"/>
<evidence type="ECO:0000313" key="3">
    <source>
        <dbReference type="Proteomes" id="UP000654573"/>
    </source>
</evidence>
<comment type="caution">
    <text evidence="2">The sequence shown here is derived from an EMBL/GenBank/DDBJ whole genome shotgun (WGS) entry which is preliminary data.</text>
</comment>
<dbReference type="PANTHER" id="PTHR37305">
    <property type="entry name" value="INTEGRAL MEMBRANE PROTEIN-RELATED"/>
    <property type="match status" value="1"/>
</dbReference>
<evidence type="ECO:0000313" key="2">
    <source>
        <dbReference type="EMBL" id="MBC5675254.1"/>
    </source>
</evidence>
<feature type="transmembrane region" description="Helical" evidence="1">
    <location>
        <begin position="309"/>
        <end position="327"/>
    </location>
</feature>
<keyword evidence="1" id="KW-1133">Transmembrane helix</keyword>
<dbReference type="RefSeq" id="WP_158587330.1">
    <property type="nucleotide sequence ID" value="NZ_JACOOU010000015.1"/>
</dbReference>